<keyword evidence="10" id="KW-1185">Reference proteome</keyword>
<evidence type="ECO:0000256" key="6">
    <source>
        <dbReference type="ARBA" id="ARBA00023242"/>
    </source>
</evidence>
<dbReference type="CDD" id="cd18926">
    <property type="entry name" value="bHLHzip_MITF"/>
    <property type="match status" value="1"/>
</dbReference>
<evidence type="ECO:0000256" key="4">
    <source>
        <dbReference type="ARBA" id="ARBA00023125"/>
    </source>
</evidence>
<evidence type="ECO:0000256" key="1">
    <source>
        <dbReference type="ARBA" id="ARBA00004123"/>
    </source>
</evidence>
<organism evidence="9 10">
    <name type="scientific">Owenia fusiformis</name>
    <name type="common">Polychaete worm</name>
    <dbReference type="NCBI Taxonomy" id="6347"/>
    <lineage>
        <taxon>Eukaryota</taxon>
        <taxon>Metazoa</taxon>
        <taxon>Spiralia</taxon>
        <taxon>Lophotrochozoa</taxon>
        <taxon>Annelida</taxon>
        <taxon>Polychaeta</taxon>
        <taxon>Sedentaria</taxon>
        <taxon>Canalipalpata</taxon>
        <taxon>Sabellida</taxon>
        <taxon>Oweniida</taxon>
        <taxon>Oweniidae</taxon>
        <taxon>Owenia</taxon>
    </lineage>
</organism>
<dbReference type="InterPro" id="IPR011598">
    <property type="entry name" value="bHLH_dom"/>
</dbReference>
<dbReference type="EMBL" id="CAIIXF020000005">
    <property type="protein sequence ID" value="CAH1784177.1"/>
    <property type="molecule type" value="Genomic_DNA"/>
</dbReference>
<feature type="compositionally biased region" description="Basic and acidic residues" evidence="8">
    <location>
        <begin position="63"/>
        <end position="72"/>
    </location>
</feature>
<protein>
    <submittedName>
        <fullName evidence="9">Uncharacterized protein</fullName>
    </submittedName>
</protein>
<evidence type="ECO:0000256" key="8">
    <source>
        <dbReference type="SAM" id="MobiDB-lite"/>
    </source>
</evidence>
<dbReference type="GO" id="GO:0000981">
    <property type="term" value="F:DNA-binding transcription factor activity, RNA polymerase II-specific"/>
    <property type="evidence" value="ECO:0007669"/>
    <property type="project" value="TreeGrafter"/>
</dbReference>
<dbReference type="PANTHER" id="PTHR45776">
    <property type="entry name" value="MIP04163P"/>
    <property type="match status" value="1"/>
</dbReference>
<gene>
    <name evidence="9" type="ORF">OFUS_LOCUS10420</name>
</gene>
<keyword evidence="4" id="KW-0238">DNA-binding</keyword>
<dbReference type="InterPro" id="IPR036638">
    <property type="entry name" value="HLH_DNA-bd_sf"/>
</dbReference>
<sequence length="457" mass="50492">MSESGISLDFDSLLEMGEDPLMSDVGSFYEIKSQPVLGSPAEVKNVNSMATRTNLKQQIQKQHMQELERKEQQQNISQSLPKSQVSPTNAISMPPANNVEVPAQVFHVKTKLENPTKYHVQQNQKRQVEMYISESLGKPSTMLSLPIFNSGIGSMQPQGGMTMQSSSAPTDPDSPLSMGMGSTHTSVSEMDDLLGDIISLESVDAAIDPELQLLEMNQIGGMAQTLPHSNDYNEFIVDGAHHQKSSASCPGLGGRVKDEPPPFMCNDDARAWAKERQKKDNHNIIERRRRFNINDRIKELGTLLPRCNDPDMRQNKGSILKASVDYISKLKRDQARMKQAEEKQRKLEQMNRKMLLKIQQLELTMKAHGINAGTEGQDSSSLISDMFKQQTAINLNIKPGQTLSLGQPKSGSVTGVEDLMDDSPVNGDPMMGSSPKTLSRRSSMSIEDGLSLDGYTS</sequence>
<dbReference type="InterPro" id="IPR031867">
    <property type="entry name" value="MiT/TFE_N"/>
</dbReference>
<feature type="coiled-coil region" evidence="7">
    <location>
        <begin position="330"/>
        <end position="364"/>
    </location>
</feature>
<name>A0A8J1XGD5_OWEFU</name>
<accession>A0A8J1XGD5</accession>
<keyword evidence="7" id="KW-0175">Coiled coil</keyword>
<dbReference type="Gene3D" id="4.10.280.10">
    <property type="entry name" value="Helix-loop-helix DNA-binding domain"/>
    <property type="match status" value="1"/>
</dbReference>
<dbReference type="Pfam" id="PF15951">
    <property type="entry name" value="MITF_TFEB_C_3_N"/>
    <property type="match status" value="1"/>
</dbReference>
<evidence type="ECO:0000256" key="5">
    <source>
        <dbReference type="ARBA" id="ARBA00023163"/>
    </source>
</evidence>
<dbReference type="SUPFAM" id="SSF47459">
    <property type="entry name" value="HLH, helix-loop-helix DNA-binding domain"/>
    <property type="match status" value="1"/>
</dbReference>
<keyword evidence="3" id="KW-0805">Transcription regulation</keyword>
<evidence type="ECO:0000313" key="10">
    <source>
        <dbReference type="Proteomes" id="UP000749559"/>
    </source>
</evidence>
<keyword evidence="6" id="KW-0539">Nucleus</keyword>
<comment type="subcellular location">
    <subcellularLocation>
        <location evidence="1">Nucleus</location>
    </subcellularLocation>
</comment>
<feature type="compositionally biased region" description="Polar residues" evidence="8">
    <location>
        <begin position="157"/>
        <end position="169"/>
    </location>
</feature>
<feature type="compositionally biased region" description="Polar residues" evidence="8">
    <location>
        <begin position="73"/>
        <end position="91"/>
    </location>
</feature>
<reference evidence="9" key="1">
    <citation type="submission" date="2022-03" db="EMBL/GenBank/DDBJ databases">
        <authorList>
            <person name="Martin C."/>
        </authorList>
    </citation>
    <scope>NUCLEOTIDE SEQUENCE</scope>
</reference>
<feature type="compositionally biased region" description="Polar residues" evidence="8">
    <location>
        <begin position="434"/>
        <end position="445"/>
    </location>
</feature>
<dbReference type="PANTHER" id="PTHR45776:SF2">
    <property type="entry name" value="MIP04163P"/>
    <property type="match status" value="1"/>
</dbReference>
<proteinExistence type="inferred from homology"/>
<dbReference type="Proteomes" id="UP000749559">
    <property type="component" value="Unassembled WGS sequence"/>
</dbReference>
<evidence type="ECO:0000256" key="7">
    <source>
        <dbReference type="SAM" id="Coils"/>
    </source>
</evidence>
<dbReference type="OrthoDB" id="6242697at2759"/>
<feature type="region of interest" description="Disordered" evidence="8">
    <location>
        <begin position="61"/>
        <end position="96"/>
    </location>
</feature>
<dbReference type="GO" id="GO:0005634">
    <property type="term" value="C:nucleus"/>
    <property type="evidence" value="ECO:0007669"/>
    <property type="project" value="UniProtKB-SubCell"/>
</dbReference>
<dbReference type="Pfam" id="PF00010">
    <property type="entry name" value="HLH"/>
    <property type="match status" value="1"/>
</dbReference>
<feature type="region of interest" description="Disordered" evidence="8">
    <location>
        <begin position="157"/>
        <end position="187"/>
    </location>
</feature>
<feature type="compositionally biased region" description="Polar residues" evidence="8">
    <location>
        <begin position="400"/>
        <end position="413"/>
    </location>
</feature>
<evidence type="ECO:0000256" key="3">
    <source>
        <dbReference type="ARBA" id="ARBA00023015"/>
    </source>
</evidence>
<comment type="caution">
    <text evidence="9">The sequence shown here is derived from an EMBL/GenBank/DDBJ whole genome shotgun (WGS) entry which is preliminary data.</text>
</comment>
<comment type="similarity">
    <text evidence="2">Belongs to the MiT/TFE family.</text>
</comment>
<dbReference type="PROSITE" id="PS50888">
    <property type="entry name" value="BHLH"/>
    <property type="match status" value="1"/>
</dbReference>
<dbReference type="AlphaFoldDB" id="A0A8J1XGD5"/>
<feature type="region of interest" description="Disordered" evidence="8">
    <location>
        <begin position="400"/>
        <end position="457"/>
    </location>
</feature>
<dbReference type="GO" id="GO:0046983">
    <property type="term" value="F:protein dimerization activity"/>
    <property type="evidence" value="ECO:0007669"/>
    <property type="project" value="InterPro"/>
</dbReference>
<evidence type="ECO:0000256" key="2">
    <source>
        <dbReference type="ARBA" id="ARBA00008289"/>
    </source>
</evidence>
<evidence type="ECO:0000313" key="9">
    <source>
        <dbReference type="EMBL" id="CAH1784177.1"/>
    </source>
</evidence>
<dbReference type="GO" id="GO:0000978">
    <property type="term" value="F:RNA polymerase II cis-regulatory region sequence-specific DNA binding"/>
    <property type="evidence" value="ECO:0007669"/>
    <property type="project" value="TreeGrafter"/>
</dbReference>
<keyword evidence="5" id="KW-0804">Transcription</keyword>
<dbReference type="SMART" id="SM00353">
    <property type="entry name" value="HLH"/>
    <property type="match status" value="1"/>
</dbReference>